<dbReference type="RefSeq" id="WP_250875644.1">
    <property type="nucleotide sequence ID" value="NZ_JALXFV010000010.1"/>
</dbReference>
<comment type="caution">
    <text evidence="1">The sequence shown here is derived from an EMBL/GenBank/DDBJ whole genome shotgun (WGS) entry which is preliminary data.</text>
</comment>
<evidence type="ECO:0000313" key="2">
    <source>
        <dbReference type="Proteomes" id="UP001597187"/>
    </source>
</evidence>
<proteinExistence type="predicted"/>
<gene>
    <name evidence="1" type="ORF">ACFSBT_20770</name>
</gene>
<sequence length="47" mass="5748">MLSTEWMVEQAQKYDRRARETSGRMSMEWRKAAFHSRKNARELEDDE</sequence>
<reference evidence="1 2" key="1">
    <citation type="journal article" date="2019" name="Int. J. Syst. Evol. Microbiol.">
        <title>The Global Catalogue of Microorganisms (GCM) 10K type strain sequencing project: providing services to taxonomists for standard genome sequencing and annotation.</title>
        <authorList>
            <consortium name="The Broad Institute Genomics Platform"/>
            <consortium name="The Broad Institute Genome Sequencing Center for Infectious Disease"/>
            <person name="Wu L."/>
            <person name="Ma J."/>
        </authorList>
    </citation>
    <scope>NUCLEOTIDE SEQUENCE [LARGE SCALE GENOMIC DNA]</scope>
    <source>
        <strain evidence="1 2">CGMCC 1.12563</strain>
    </source>
</reference>
<dbReference type="EMBL" id="JBHUDC010000010">
    <property type="protein sequence ID" value="MFD1515720.1"/>
    <property type="molecule type" value="Genomic_DNA"/>
</dbReference>
<dbReference type="AlphaFoldDB" id="A0ABD6B1R7"/>
<protein>
    <submittedName>
        <fullName evidence="1">Uncharacterized protein</fullName>
    </submittedName>
</protein>
<dbReference type="Proteomes" id="UP001597187">
    <property type="component" value="Unassembled WGS sequence"/>
</dbReference>
<accession>A0ABD6B1R7</accession>
<name>A0ABD6B1R7_9EURY</name>
<evidence type="ECO:0000313" key="1">
    <source>
        <dbReference type="EMBL" id="MFD1515720.1"/>
    </source>
</evidence>
<organism evidence="1 2">
    <name type="scientific">Halomarina rubra</name>
    <dbReference type="NCBI Taxonomy" id="2071873"/>
    <lineage>
        <taxon>Archaea</taxon>
        <taxon>Methanobacteriati</taxon>
        <taxon>Methanobacteriota</taxon>
        <taxon>Stenosarchaea group</taxon>
        <taxon>Halobacteria</taxon>
        <taxon>Halobacteriales</taxon>
        <taxon>Natronomonadaceae</taxon>
        <taxon>Halomarina</taxon>
    </lineage>
</organism>
<keyword evidence="2" id="KW-1185">Reference proteome</keyword>